<accession>A0A914LLT5</accession>
<evidence type="ECO:0000256" key="7">
    <source>
        <dbReference type="SAM" id="MobiDB-lite"/>
    </source>
</evidence>
<evidence type="ECO:0000256" key="3">
    <source>
        <dbReference type="ARBA" id="ARBA00022553"/>
    </source>
</evidence>
<dbReference type="AlphaFoldDB" id="A0A914LLT5"/>
<dbReference type="WBParaSite" id="Minc3s00640g15487">
    <property type="protein sequence ID" value="Minc3s00640g15487"/>
    <property type="gene ID" value="Minc3s00640g15487"/>
</dbReference>
<organism evidence="10 11">
    <name type="scientific">Meloidogyne incognita</name>
    <name type="common">Southern root-knot nematode worm</name>
    <name type="synonym">Oxyuris incognita</name>
    <dbReference type="NCBI Taxonomy" id="6306"/>
    <lineage>
        <taxon>Eukaryota</taxon>
        <taxon>Metazoa</taxon>
        <taxon>Ecdysozoa</taxon>
        <taxon>Nematoda</taxon>
        <taxon>Chromadorea</taxon>
        <taxon>Rhabditida</taxon>
        <taxon>Tylenchina</taxon>
        <taxon>Tylenchomorpha</taxon>
        <taxon>Tylenchoidea</taxon>
        <taxon>Meloidogynidae</taxon>
        <taxon>Meloidogyninae</taxon>
        <taxon>Meloidogyne</taxon>
        <taxon>Meloidogyne incognita group</taxon>
    </lineage>
</organism>
<keyword evidence="4 6" id="KW-0694">RNA-binding</keyword>
<dbReference type="SUPFAM" id="SSF54928">
    <property type="entry name" value="RNA-binding domain, RBD"/>
    <property type="match status" value="2"/>
</dbReference>
<feature type="domain" description="RRM" evidence="8">
    <location>
        <begin position="312"/>
        <end position="386"/>
    </location>
</feature>
<evidence type="ECO:0000256" key="1">
    <source>
        <dbReference type="ARBA" id="ARBA00004123"/>
    </source>
</evidence>
<dbReference type="Pfam" id="PF00076">
    <property type="entry name" value="RRM_1"/>
    <property type="match status" value="1"/>
</dbReference>
<evidence type="ECO:0000259" key="8">
    <source>
        <dbReference type="PROSITE" id="PS50102"/>
    </source>
</evidence>
<dbReference type="InterPro" id="IPR016194">
    <property type="entry name" value="SPOC-like_C_dom_sf"/>
</dbReference>
<comment type="subcellular location">
    <subcellularLocation>
        <location evidence="1">Nucleus</location>
    </subcellularLocation>
</comment>
<sequence length="629" mass="70658">MGHHSRDRSSSSDSSRNESVERKSRGAEKDSRISRSYRSPPPRSGHKSRGSPKTTSSSCLSNFYKERFGSHSPEDYLNLRISQFDPKHDKDDIRYLLEKEFRHLAPFEIKIVRNPEDDERMAYVNFERPDCAKSVRRSLLPRLNKVLGRNIAIDPAGVIRDQEGKFVPDRYNRAVLASDSSAPIQRPIRRLSPPTHHHHYTNNLQQRRTIPKRTEMPVFHLNQDDSQASRTLFVGNLPGNIRDSELRRIFDCYGTIDDVDIKTLADSNAAYAFLQFETVEGSIAARQGQHGKPIRPGGNRCQVGYGKSVPNLSLIVGGLGSWANSDLLDKEFGKFGDIEEIEYDDGASHAIIRFAESSAANEAWTSMKNQELVEDCGTITVDYAREDKKDSRSRKRLCDINNGSNNDLDPNNKRARVSTPSPSSSPTRAGHFENIEQLKEAVACTWKGVIQLKKLVYPLSLYRVFGREHLIQDILRDSSGVALRLTINQRLPVILDLYQKLVEYTRTQIAISIAVEREQTCEPLIKYLQEKNAAGVVTLEGAILYIFTNSPVAERLLKFFAPRALPLLLQEGSPHRLLLVLKINQTTSGGGGGQFLTTTTNQQQQASSLVSAPPPFPIIKTAPRKEIGE</sequence>
<comment type="similarity">
    <text evidence="2">Belongs to the RRM Spen family.</text>
</comment>
<feature type="region of interest" description="Disordered" evidence="7">
    <location>
        <begin position="394"/>
        <end position="429"/>
    </location>
</feature>
<keyword evidence="3" id="KW-0597">Phosphoprotein</keyword>
<evidence type="ECO:0000313" key="11">
    <source>
        <dbReference type="WBParaSite" id="Minc3s00640g15487"/>
    </source>
</evidence>
<evidence type="ECO:0000256" key="2">
    <source>
        <dbReference type="ARBA" id="ARBA00005387"/>
    </source>
</evidence>
<name>A0A914LLT5_MELIC</name>
<dbReference type="GO" id="GO:0003723">
    <property type="term" value="F:RNA binding"/>
    <property type="evidence" value="ECO:0007669"/>
    <property type="project" value="UniProtKB-UniRule"/>
</dbReference>
<feature type="region of interest" description="Disordered" evidence="7">
    <location>
        <begin position="1"/>
        <end position="58"/>
    </location>
</feature>
<dbReference type="PROSITE" id="PS50102">
    <property type="entry name" value="RRM"/>
    <property type="match status" value="2"/>
</dbReference>
<dbReference type="InterPro" id="IPR035979">
    <property type="entry name" value="RBD_domain_sf"/>
</dbReference>
<reference evidence="11" key="1">
    <citation type="submission" date="2022-11" db="UniProtKB">
        <authorList>
            <consortium name="WormBaseParasite"/>
        </authorList>
    </citation>
    <scope>IDENTIFICATION</scope>
</reference>
<protein>
    <submittedName>
        <fullName evidence="11">Uncharacterized protein</fullName>
    </submittedName>
</protein>
<dbReference type="InterPro" id="IPR000504">
    <property type="entry name" value="RRM_dom"/>
</dbReference>
<dbReference type="PANTHER" id="PTHR23189">
    <property type="entry name" value="RNA RECOGNITION MOTIF-CONTAINING"/>
    <property type="match status" value="1"/>
</dbReference>
<evidence type="ECO:0000313" key="10">
    <source>
        <dbReference type="Proteomes" id="UP000887563"/>
    </source>
</evidence>
<dbReference type="InterPro" id="IPR010912">
    <property type="entry name" value="SPOC_met"/>
</dbReference>
<feature type="compositionally biased region" description="Low complexity" evidence="7">
    <location>
        <begin position="418"/>
        <end position="427"/>
    </location>
</feature>
<evidence type="ECO:0000256" key="5">
    <source>
        <dbReference type="ARBA" id="ARBA00023242"/>
    </source>
</evidence>
<dbReference type="SUPFAM" id="SSF100939">
    <property type="entry name" value="SPOC domain-like"/>
    <property type="match status" value="1"/>
</dbReference>
<evidence type="ECO:0000259" key="9">
    <source>
        <dbReference type="PROSITE" id="PS50917"/>
    </source>
</evidence>
<keyword evidence="5" id="KW-0539">Nucleus</keyword>
<dbReference type="Pfam" id="PF07744">
    <property type="entry name" value="SPOC"/>
    <property type="match status" value="1"/>
</dbReference>
<proteinExistence type="inferred from homology"/>
<dbReference type="Gene3D" id="2.40.290.10">
    <property type="match status" value="1"/>
</dbReference>
<dbReference type="InterPro" id="IPR012677">
    <property type="entry name" value="Nucleotide-bd_a/b_plait_sf"/>
</dbReference>
<feature type="compositionally biased region" description="Basic and acidic residues" evidence="7">
    <location>
        <begin position="7"/>
        <end position="33"/>
    </location>
</feature>
<feature type="domain" description="RRM" evidence="8">
    <location>
        <begin position="230"/>
        <end position="308"/>
    </location>
</feature>
<feature type="domain" description="SPOC" evidence="9">
    <location>
        <begin position="435"/>
        <end position="584"/>
    </location>
</feature>
<dbReference type="InterPro" id="IPR012921">
    <property type="entry name" value="SPOC_C"/>
</dbReference>
<dbReference type="PROSITE" id="PS50917">
    <property type="entry name" value="SPOC"/>
    <property type="match status" value="1"/>
</dbReference>
<dbReference type="SMART" id="SM00360">
    <property type="entry name" value="RRM"/>
    <property type="match status" value="3"/>
</dbReference>
<evidence type="ECO:0000256" key="4">
    <source>
        <dbReference type="ARBA" id="ARBA00022884"/>
    </source>
</evidence>
<dbReference type="GO" id="GO:0005634">
    <property type="term" value="C:nucleus"/>
    <property type="evidence" value="ECO:0007669"/>
    <property type="project" value="UniProtKB-SubCell"/>
</dbReference>
<dbReference type="Proteomes" id="UP000887563">
    <property type="component" value="Unplaced"/>
</dbReference>
<dbReference type="Gene3D" id="3.30.70.330">
    <property type="match status" value="3"/>
</dbReference>
<evidence type="ECO:0000256" key="6">
    <source>
        <dbReference type="PROSITE-ProRule" id="PRU00176"/>
    </source>
</evidence>
<keyword evidence="10" id="KW-1185">Reference proteome</keyword>